<dbReference type="PANTHER" id="PTHR32322:SF2">
    <property type="entry name" value="EAMA DOMAIN-CONTAINING PROTEIN"/>
    <property type="match status" value="1"/>
</dbReference>
<protein>
    <submittedName>
        <fullName evidence="8">EamA domain-containing membrane protein RarD</fullName>
    </submittedName>
</protein>
<evidence type="ECO:0000313" key="8">
    <source>
        <dbReference type="EMBL" id="RAJ96034.1"/>
    </source>
</evidence>
<evidence type="ECO:0000256" key="2">
    <source>
        <dbReference type="ARBA" id="ARBA00007362"/>
    </source>
</evidence>
<feature type="transmembrane region" description="Helical" evidence="6">
    <location>
        <begin position="287"/>
        <end position="304"/>
    </location>
</feature>
<dbReference type="AlphaFoldDB" id="A0A327WUL6"/>
<feature type="transmembrane region" description="Helical" evidence="6">
    <location>
        <begin position="25"/>
        <end position="45"/>
    </location>
</feature>
<feature type="domain" description="EamA" evidence="7">
    <location>
        <begin position="29"/>
        <end position="157"/>
    </location>
</feature>
<keyword evidence="9" id="KW-1185">Reference proteome</keyword>
<accession>A0A327WUL6</accession>
<proteinExistence type="inferred from homology"/>
<dbReference type="GO" id="GO:0016020">
    <property type="term" value="C:membrane"/>
    <property type="evidence" value="ECO:0007669"/>
    <property type="project" value="UniProtKB-SubCell"/>
</dbReference>
<evidence type="ECO:0000256" key="6">
    <source>
        <dbReference type="SAM" id="Phobius"/>
    </source>
</evidence>
<dbReference type="InterPro" id="IPR050638">
    <property type="entry name" value="AA-Vitamin_Transporters"/>
</dbReference>
<keyword evidence="5 6" id="KW-0472">Membrane</keyword>
<comment type="caution">
    <text evidence="8">The sequence shown here is derived from an EMBL/GenBank/DDBJ whole genome shotgun (WGS) entry which is preliminary data.</text>
</comment>
<comment type="subcellular location">
    <subcellularLocation>
        <location evidence="1">Membrane</location>
        <topology evidence="1">Multi-pass membrane protein</topology>
    </subcellularLocation>
</comment>
<dbReference type="Proteomes" id="UP000248790">
    <property type="component" value="Unassembled WGS sequence"/>
</dbReference>
<evidence type="ECO:0000256" key="1">
    <source>
        <dbReference type="ARBA" id="ARBA00004141"/>
    </source>
</evidence>
<feature type="domain" description="EamA" evidence="7">
    <location>
        <begin position="171"/>
        <end position="305"/>
    </location>
</feature>
<keyword evidence="4 6" id="KW-1133">Transmembrane helix</keyword>
<comment type="similarity">
    <text evidence="2">Belongs to the EamA transporter family.</text>
</comment>
<feature type="transmembrane region" description="Helical" evidence="6">
    <location>
        <begin position="146"/>
        <end position="163"/>
    </location>
</feature>
<feature type="transmembrane region" description="Helical" evidence="6">
    <location>
        <begin position="114"/>
        <end position="134"/>
    </location>
</feature>
<sequence length="307" mass="33196">MTRQFTEKSSTLHEPVLSSSSSRRFLAWVLLLLVALIWGTSFILIKHSLTAFSAMQVGTGRIFLALVFFLPYLLIRWNQFPRDRWLPLLGSGMLGYLIPAMLFATAGAHLNSSLAGTLNALSPLFTFLIGIALFGKRAKLQQVGGILLGFAGSVFLVFFSATGSFSYNGYAFLLVLATLFYGFNINIVSRYLSDLPALLSTASTFAMVGPIALVGLATTDFPTRVTAPGSTPALLMLVTLGMIGSGFATILFNRVIQLTSAVFASTVTYLIPVVAVFWGLFDGEPLHWPQVAGMGICLLGVYLINKK</sequence>
<feature type="transmembrane region" description="Helical" evidence="6">
    <location>
        <begin position="261"/>
        <end position="281"/>
    </location>
</feature>
<evidence type="ECO:0000256" key="4">
    <source>
        <dbReference type="ARBA" id="ARBA00022989"/>
    </source>
</evidence>
<keyword evidence="3 6" id="KW-0812">Transmembrane</keyword>
<dbReference type="SUPFAM" id="SSF103481">
    <property type="entry name" value="Multidrug resistance efflux transporter EmrE"/>
    <property type="match status" value="2"/>
</dbReference>
<feature type="transmembrane region" description="Helical" evidence="6">
    <location>
        <begin position="233"/>
        <end position="252"/>
    </location>
</feature>
<dbReference type="Pfam" id="PF00892">
    <property type="entry name" value="EamA"/>
    <property type="match status" value="2"/>
</dbReference>
<dbReference type="OrthoDB" id="1117213at2"/>
<dbReference type="InterPro" id="IPR000620">
    <property type="entry name" value="EamA_dom"/>
</dbReference>
<gene>
    <name evidence="8" type="ORF">LX87_03784</name>
</gene>
<evidence type="ECO:0000313" key="9">
    <source>
        <dbReference type="Proteomes" id="UP000248790"/>
    </source>
</evidence>
<name>A0A327WUL6_LARAB</name>
<feature type="transmembrane region" description="Helical" evidence="6">
    <location>
        <begin position="51"/>
        <end position="74"/>
    </location>
</feature>
<evidence type="ECO:0000259" key="7">
    <source>
        <dbReference type="Pfam" id="PF00892"/>
    </source>
</evidence>
<reference evidence="8 9" key="1">
    <citation type="submission" date="2018-06" db="EMBL/GenBank/DDBJ databases">
        <title>Genomic Encyclopedia of Archaeal and Bacterial Type Strains, Phase II (KMG-II): from individual species to whole genera.</title>
        <authorList>
            <person name="Goeker M."/>
        </authorList>
    </citation>
    <scope>NUCLEOTIDE SEQUENCE [LARGE SCALE GENOMIC DNA]</scope>
    <source>
        <strain evidence="8 9">DSM 21851</strain>
    </source>
</reference>
<dbReference type="RefSeq" id="WP_111629802.1">
    <property type="nucleotide sequence ID" value="NZ_QLMC01000004.1"/>
</dbReference>
<feature type="transmembrane region" description="Helical" evidence="6">
    <location>
        <begin position="169"/>
        <end position="188"/>
    </location>
</feature>
<dbReference type="InterPro" id="IPR037185">
    <property type="entry name" value="EmrE-like"/>
</dbReference>
<evidence type="ECO:0000256" key="3">
    <source>
        <dbReference type="ARBA" id="ARBA00022692"/>
    </source>
</evidence>
<dbReference type="PANTHER" id="PTHR32322">
    <property type="entry name" value="INNER MEMBRANE TRANSPORTER"/>
    <property type="match status" value="1"/>
</dbReference>
<feature type="transmembrane region" description="Helical" evidence="6">
    <location>
        <begin position="86"/>
        <end position="108"/>
    </location>
</feature>
<dbReference type="EMBL" id="QLMC01000004">
    <property type="protein sequence ID" value="RAJ96034.1"/>
    <property type="molecule type" value="Genomic_DNA"/>
</dbReference>
<evidence type="ECO:0000256" key="5">
    <source>
        <dbReference type="ARBA" id="ARBA00023136"/>
    </source>
</evidence>
<feature type="transmembrane region" description="Helical" evidence="6">
    <location>
        <begin position="195"/>
        <end position="213"/>
    </location>
</feature>
<organism evidence="8 9">
    <name type="scientific">Larkinella arboricola</name>
    <dbReference type="NCBI Taxonomy" id="643671"/>
    <lineage>
        <taxon>Bacteria</taxon>
        <taxon>Pseudomonadati</taxon>
        <taxon>Bacteroidota</taxon>
        <taxon>Cytophagia</taxon>
        <taxon>Cytophagales</taxon>
        <taxon>Spirosomataceae</taxon>
        <taxon>Larkinella</taxon>
    </lineage>
</organism>